<evidence type="ECO:0000259" key="2">
    <source>
        <dbReference type="Pfam" id="PF13354"/>
    </source>
</evidence>
<dbReference type="GO" id="GO:0030655">
    <property type="term" value="P:beta-lactam antibiotic catabolic process"/>
    <property type="evidence" value="ECO:0007669"/>
    <property type="project" value="InterPro"/>
</dbReference>
<dbReference type="AlphaFoldDB" id="A0A0R2DEA2"/>
<reference evidence="3 4" key="1">
    <citation type="journal article" date="2015" name="Genome Announc.">
        <title>Expanding the biotechnology potential of lactobacilli through comparative genomics of 213 strains and associated genera.</title>
        <authorList>
            <person name="Sun Z."/>
            <person name="Harris H.M."/>
            <person name="McCann A."/>
            <person name="Guo C."/>
            <person name="Argimon S."/>
            <person name="Zhang W."/>
            <person name="Yang X."/>
            <person name="Jeffery I.B."/>
            <person name="Cooney J.C."/>
            <person name="Kagawa T.F."/>
            <person name="Liu W."/>
            <person name="Song Y."/>
            <person name="Salvetti E."/>
            <person name="Wrobel A."/>
            <person name="Rasinkangas P."/>
            <person name="Parkhill J."/>
            <person name="Rea M.C."/>
            <person name="O'Sullivan O."/>
            <person name="Ritari J."/>
            <person name="Douillard F.P."/>
            <person name="Paul Ross R."/>
            <person name="Yang R."/>
            <person name="Briner A.E."/>
            <person name="Felis G.E."/>
            <person name="de Vos W.M."/>
            <person name="Barrangou R."/>
            <person name="Klaenhammer T.R."/>
            <person name="Caufield P.W."/>
            <person name="Cui Y."/>
            <person name="Zhang H."/>
            <person name="O'Toole P.W."/>
        </authorList>
    </citation>
    <scope>NUCLEOTIDE SEQUENCE [LARGE SCALE GENOMIC DNA]</scope>
    <source>
        <strain evidence="3 4">DSM 21775</strain>
    </source>
</reference>
<feature type="compositionally biased region" description="Polar residues" evidence="1">
    <location>
        <begin position="37"/>
        <end position="47"/>
    </location>
</feature>
<dbReference type="GO" id="GO:0046677">
    <property type="term" value="P:response to antibiotic"/>
    <property type="evidence" value="ECO:0007669"/>
    <property type="project" value="InterPro"/>
</dbReference>
<dbReference type="InterPro" id="IPR045155">
    <property type="entry name" value="Beta-lactam_cat"/>
</dbReference>
<comment type="caution">
    <text evidence="3">The sequence shown here is derived from an EMBL/GenBank/DDBJ whole genome shotgun (WGS) entry which is preliminary data.</text>
</comment>
<dbReference type="STRING" id="1423803.FD13_GL002008"/>
<dbReference type="Proteomes" id="UP000051589">
    <property type="component" value="Unassembled WGS sequence"/>
</dbReference>
<dbReference type="EMBL" id="AYZH01000008">
    <property type="protein sequence ID" value="KRN02328.1"/>
    <property type="molecule type" value="Genomic_DNA"/>
</dbReference>
<dbReference type="InterPro" id="IPR012338">
    <property type="entry name" value="Beta-lactam/transpept-like"/>
</dbReference>
<dbReference type="GO" id="GO:0008800">
    <property type="term" value="F:beta-lactamase activity"/>
    <property type="evidence" value="ECO:0007669"/>
    <property type="project" value="InterPro"/>
</dbReference>
<keyword evidence="4" id="KW-1185">Reference proteome</keyword>
<feature type="region of interest" description="Disordered" evidence="1">
    <location>
        <begin position="35"/>
        <end position="68"/>
    </location>
</feature>
<feature type="compositionally biased region" description="Basic residues" evidence="1">
    <location>
        <begin position="51"/>
        <end position="63"/>
    </location>
</feature>
<sequence>MKTMKKRGLAGIAVIVLILVGGGLWWGQANSKLAPARSTSQSASRSNAPRPTKKAKTPAKKAKTSGQTSKAYPFKTITQQTVGKLKGHNSVAIATSFSGDHYQWHNQAQRAASDIKVFILATVYHQVDQGKYQLSGHYTLRDADKVGGTGSLQGMAAGTTVTNQQLLHYMMTVSDNTATNVILRQVGGLGVVNQYARELGAKDTHVVRKMMDQKALDAGTDNLTSVADLSMVLMKLWRHQLISTSADTAMLKLMSENTNHSKLPKNVPTDRTIYNKTGEFDTYGVENDAAIFAKGGKAVVVVAMSEGGQLGQQIPAMNRLGQQVDHAVFG</sequence>
<dbReference type="PATRIC" id="fig|1423803.3.peg.2067"/>
<dbReference type="Gene3D" id="3.40.710.10">
    <property type="entry name" value="DD-peptidase/beta-lactamase superfamily"/>
    <property type="match status" value="1"/>
</dbReference>
<evidence type="ECO:0000256" key="1">
    <source>
        <dbReference type="SAM" id="MobiDB-lite"/>
    </source>
</evidence>
<name>A0A0R2DEA2_9LACO</name>
<proteinExistence type="predicted"/>
<organism evidence="3 4">
    <name type="scientific">Levilactobacillus senmaizukei DSM 21775 = NBRC 103853</name>
    <dbReference type="NCBI Taxonomy" id="1423803"/>
    <lineage>
        <taxon>Bacteria</taxon>
        <taxon>Bacillati</taxon>
        <taxon>Bacillota</taxon>
        <taxon>Bacilli</taxon>
        <taxon>Lactobacillales</taxon>
        <taxon>Lactobacillaceae</taxon>
        <taxon>Levilactobacillus</taxon>
    </lineage>
</organism>
<dbReference type="SUPFAM" id="SSF56601">
    <property type="entry name" value="beta-lactamase/transpeptidase-like"/>
    <property type="match status" value="1"/>
</dbReference>
<evidence type="ECO:0000313" key="4">
    <source>
        <dbReference type="Proteomes" id="UP000051589"/>
    </source>
</evidence>
<dbReference type="Pfam" id="PF13354">
    <property type="entry name" value="Beta-lactamase2"/>
    <property type="match status" value="1"/>
</dbReference>
<dbReference type="PANTHER" id="PTHR35333">
    <property type="entry name" value="BETA-LACTAMASE"/>
    <property type="match status" value="1"/>
</dbReference>
<dbReference type="InterPro" id="IPR000871">
    <property type="entry name" value="Beta-lactam_class-A"/>
</dbReference>
<gene>
    <name evidence="3" type="ORF">FD13_GL002008</name>
</gene>
<dbReference type="PANTHER" id="PTHR35333:SF4">
    <property type="entry name" value="SLR0121 PROTEIN"/>
    <property type="match status" value="1"/>
</dbReference>
<accession>A0A0R2DEA2</accession>
<evidence type="ECO:0000313" key="3">
    <source>
        <dbReference type="EMBL" id="KRN02328.1"/>
    </source>
</evidence>
<protein>
    <submittedName>
        <fullName evidence="3">Beta-lactamase class A</fullName>
    </submittedName>
</protein>
<feature type="domain" description="Beta-lactamase class A catalytic" evidence="2">
    <location>
        <begin position="107"/>
        <end position="304"/>
    </location>
</feature>